<evidence type="ECO:0000313" key="13">
    <source>
        <dbReference type="Proteomes" id="UP000320176"/>
    </source>
</evidence>
<dbReference type="InterPro" id="IPR014721">
    <property type="entry name" value="Ribsml_uS5_D2-typ_fold_subgr"/>
</dbReference>
<evidence type="ECO:0000256" key="3">
    <source>
        <dbReference type="ARBA" id="ARBA00017473"/>
    </source>
</evidence>
<dbReference type="Pfam" id="PF00288">
    <property type="entry name" value="GHMP_kinases_N"/>
    <property type="match status" value="1"/>
</dbReference>
<comment type="pathway">
    <text evidence="9">Isoprenoid biosynthesis; isopentenyl diphosphate biosynthesis via DXP pathway; isopentenyl diphosphate from 1-deoxy-D-xylulose 5-phosphate: step 3/6.</text>
</comment>
<dbReference type="InterPro" id="IPR004424">
    <property type="entry name" value="IspE"/>
</dbReference>
<dbReference type="InterPro" id="IPR006204">
    <property type="entry name" value="GHMP_kinase_N_dom"/>
</dbReference>
<reference evidence="12 13" key="1">
    <citation type="submission" date="2019-02" db="EMBL/GenBank/DDBJ databases">
        <title>Deep-cultivation of Planctomycetes and their phenomic and genomic characterization uncovers novel biology.</title>
        <authorList>
            <person name="Wiegand S."/>
            <person name="Jogler M."/>
            <person name="Boedeker C."/>
            <person name="Pinto D."/>
            <person name="Vollmers J."/>
            <person name="Rivas-Marin E."/>
            <person name="Kohn T."/>
            <person name="Peeters S.H."/>
            <person name="Heuer A."/>
            <person name="Rast P."/>
            <person name="Oberbeckmann S."/>
            <person name="Bunk B."/>
            <person name="Jeske O."/>
            <person name="Meyerdierks A."/>
            <person name="Storesund J.E."/>
            <person name="Kallscheuer N."/>
            <person name="Luecker S."/>
            <person name="Lage O.M."/>
            <person name="Pohl T."/>
            <person name="Merkel B.J."/>
            <person name="Hornburger P."/>
            <person name="Mueller R.-W."/>
            <person name="Bruemmer F."/>
            <person name="Labrenz M."/>
            <person name="Spormann A.M."/>
            <person name="Op Den Camp H."/>
            <person name="Overmann J."/>
            <person name="Amann R."/>
            <person name="Jetten M.S.M."/>
            <person name="Mascher T."/>
            <person name="Medema M.H."/>
            <person name="Devos D.P."/>
            <person name="Kaster A.-K."/>
            <person name="Ovreas L."/>
            <person name="Rohde M."/>
            <person name="Galperin M.Y."/>
            <person name="Jogler C."/>
        </authorList>
    </citation>
    <scope>NUCLEOTIDE SEQUENCE [LARGE SCALE GENOMIC DNA]</scope>
    <source>
        <strain evidence="12 13">Pla52n</strain>
    </source>
</reference>
<accession>A0A5C6B0V8</accession>
<dbReference type="Proteomes" id="UP000320176">
    <property type="component" value="Unassembled WGS sequence"/>
</dbReference>
<evidence type="ECO:0000256" key="2">
    <source>
        <dbReference type="ARBA" id="ARBA00012052"/>
    </source>
</evidence>
<keyword evidence="9" id="KW-0414">Isoprene biosynthesis</keyword>
<gene>
    <name evidence="9 12" type="primary">ispE</name>
    <name evidence="12" type="ORF">Pla52n_12620</name>
</gene>
<dbReference type="UniPathway" id="UPA00056">
    <property type="reaction ID" value="UER00094"/>
</dbReference>
<dbReference type="InterPro" id="IPR020568">
    <property type="entry name" value="Ribosomal_Su5_D2-typ_SF"/>
</dbReference>
<dbReference type="GO" id="GO:0050515">
    <property type="term" value="F:4-(cytidine 5'-diphospho)-2-C-methyl-D-erythritol kinase activity"/>
    <property type="evidence" value="ECO:0007669"/>
    <property type="project" value="UniProtKB-UniRule"/>
</dbReference>
<keyword evidence="4 9" id="KW-0808">Transferase</keyword>
<dbReference type="PIRSF" id="PIRSF010376">
    <property type="entry name" value="IspE"/>
    <property type="match status" value="1"/>
</dbReference>
<dbReference type="InterPro" id="IPR036554">
    <property type="entry name" value="GHMP_kinase_C_sf"/>
</dbReference>
<dbReference type="GO" id="GO:0019288">
    <property type="term" value="P:isopentenyl diphosphate biosynthetic process, methylerythritol 4-phosphate pathway"/>
    <property type="evidence" value="ECO:0007669"/>
    <property type="project" value="UniProtKB-UniRule"/>
</dbReference>
<evidence type="ECO:0000256" key="5">
    <source>
        <dbReference type="ARBA" id="ARBA00022741"/>
    </source>
</evidence>
<dbReference type="GO" id="GO:0005524">
    <property type="term" value="F:ATP binding"/>
    <property type="evidence" value="ECO:0007669"/>
    <property type="project" value="UniProtKB-UniRule"/>
</dbReference>
<dbReference type="EC" id="2.7.1.148" evidence="2 9"/>
<dbReference type="SUPFAM" id="SSF55060">
    <property type="entry name" value="GHMP Kinase, C-terminal domain"/>
    <property type="match status" value="1"/>
</dbReference>
<dbReference type="InterPro" id="IPR013750">
    <property type="entry name" value="GHMP_kinase_C_dom"/>
</dbReference>
<dbReference type="RefSeq" id="WP_146518784.1">
    <property type="nucleotide sequence ID" value="NZ_CP151726.1"/>
</dbReference>
<proteinExistence type="inferred from homology"/>
<dbReference type="AlphaFoldDB" id="A0A5C6B0V8"/>
<dbReference type="PANTHER" id="PTHR43527">
    <property type="entry name" value="4-DIPHOSPHOCYTIDYL-2-C-METHYL-D-ERYTHRITOL KINASE, CHLOROPLASTIC"/>
    <property type="match status" value="1"/>
</dbReference>
<evidence type="ECO:0000256" key="8">
    <source>
        <dbReference type="ARBA" id="ARBA00032554"/>
    </source>
</evidence>
<dbReference type="OrthoDB" id="9809438at2"/>
<dbReference type="Gene3D" id="3.30.70.890">
    <property type="entry name" value="GHMP kinase, C-terminal domain"/>
    <property type="match status" value="1"/>
</dbReference>
<dbReference type="GO" id="GO:0016114">
    <property type="term" value="P:terpenoid biosynthetic process"/>
    <property type="evidence" value="ECO:0007669"/>
    <property type="project" value="UniProtKB-UniRule"/>
</dbReference>
<keyword evidence="13" id="KW-1185">Reference proteome</keyword>
<sequence length="339" mass="36437">MPLATTVPTNVQTAVETSPPAKLNLFLEITARRCDGFHEIDTVMVPIDLRDHLLIQRLDSSDELSMEAQWMPSSEIWTQKLSGSPQSSHLAQIPSDENNLVIRALAAFRKHFGVRCGFHSRLFKGIPAGAGMGGASSDAASALRCASLLCEPELGPAAERVEELAAIAATIGSDVPFFLGLPGQSESTVAARARGRGELLNPVSLRSPLPVVVAYPRHGLSTAEVYGRLTVPSETIDPEPFLKALSSGNRKLIGEKMTNRLTAPAREIRPEIDEMLESMWRSGLQTCQLTGSGSACFAITDTIGQARRAAARLRAMLQPGALVWATHTTTTAPRVRHAS</sequence>
<evidence type="ECO:0000256" key="9">
    <source>
        <dbReference type="HAMAP-Rule" id="MF_00061"/>
    </source>
</evidence>
<feature type="active site" evidence="9">
    <location>
        <position position="174"/>
    </location>
</feature>
<keyword evidence="5 9" id="KW-0547">Nucleotide-binding</keyword>
<feature type="domain" description="GHMP kinase N-terminal" evidence="10">
    <location>
        <begin position="99"/>
        <end position="179"/>
    </location>
</feature>
<dbReference type="SUPFAM" id="SSF54211">
    <property type="entry name" value="Ribosomal protein S5 domain 2-like"/>
    <property type="match status" value="1"/>
</dbReference>
<feature type="binding site" evidence="9">
    <location>
        <begin position="127"/>
        <end position="137"/>
    </location>
    <ligand>
        <name>ATP</name>
        <dbReference type="ChEBI" id="CHEBI:30616"/>
    </ligand>
</feature>
<evidence type="ECO:0000256" key="1">
    <source>
        <dbReference type="ARBA" id="ARBA00009684"/>
    </source>
</evidence>
<dbReference type="Pfam" id="PF08544">
    <property type="entry name" value="GHMP_kinases_C"/>
    <property type="match status" value="1"/>
</dbReference>
<dbReference type="EMBL" id="SJPN01000002">
    <property type="protein sequence ID" value="TWU05548.1"/>
    <property type="molecule type" value="Genomic_DNA"/>
</dbReference>
<comment type="caution">
    <text evidence="12">The sequence shown here is derived from an EMBL/GenBank/DDBJ whole genome shotgun (WGS) entry which is preliminary data.</text>
</comment>
<comment type="catalytic activity">
    <reaction evidence="9">
        <text>4-CDP-2-C-methyl-D-erythritol + ATP = 4-CDP-2-C-methyl-D-erythritol 2-phosphate + ADP + H(+)</text>
        <dbReference type="Rhea" id="RHEA:18437"/>
        <dbReference type="ChEBI" id="CHEBI:15378"/>
        <dbReference type="ChEBI" id="CHEBI:30616"/>
        <dbReference type="ChEBI" id="CHEBI:57823"/>
        <dbReference type="ChEBI" id="CHEBI:57919"/>
        <dbReference type="ChEBI" id="CHEBI:456216"/>
        <dbReference type="EC" id="2.7.1.148"/>
    </reaction>
</comment>
<protein>
    <recommendedName>
        <fullName evidence="3 9">4-diphosphocytidyl-2-C-methyl-D-erythritol kinase</fullName>
        <shortName evidence="9">CMK</shortName>
        <ecNumber evidence="2 9">2.7.1.148</ecNumber>
    </recommendedName>
    <alternativeName>
        <fullName evidence="8 9">4-(cytidine-5'-diphospho)-2-C-methyl-D-erythritol kinase</fullName>
    </alternativeName>
</protein>
<evidence type="ECO:0000259" key="11">
    <source>
        <dbReference type="Pfam" id="PF08544"/>
    </source>
</evidence>
<keyword evidence="7 9" id="KW-0067">ATP-binding</keyword>
<comment type="similarity">
    <text evidence="1 9">Belongs to the GHMP kinase family. IspE subfamily.</text>
</comment>
<name>A0A5C6B0V8_9BACT</name>
<evidence type="ECO:0000256" key="6">
    <source>
        <dbReference type="ARBA" id="ARBA00022777"/>
    </source>
</evidence>
<dbReference type="HAMAP" id="MF_00061">
    <property type="entry name" value="IspE"/>
    <property type="match status" value="1"/>
</dbReference>
<organism evidence="12 13">
    <name type="scientific">Stieleria varia</name>
    <dbReference type="NCBI Taxonomy" id="2528005"/>
    <lineage>
        <taxon>Bacteria</taxon>
        <taxon>Pseudomonadati</taxon>
        <taxon>Planctomycetota</taxon>
        <taxon>Planctomycetia</taxon>
        <taxon>Pirellulales</taxon>
        <taxon>Pirellulaceae</taxon>
        <taxon>Stieleria</taxon>
    </lineage>
</organism>
<keyword evidence="6 9" id="KW-0418">Kinase</keyword>
<comment type="function">
    <text evidence="9">Catalyzes the phosphorylation of the position 2 hydroxy group of 4-diphosphocytidyl-2C-methyl-D-erythritol.</text>
</comment>
<evidence type="ECO:0000313" key="12">
    <source>
        <dbReference type="EMBL" id="TWU05548.1"/>
    </source>
</evidence>
<dbReference type="Gene3D" id="3.30.230.10">
    <property type="match status" value="1"/>
</dbReference>
<evidence type="ECO:0000259" key="10">
    <source>
        <dbReference type="Pfam" id="PF00288"/>
    </source>
</evidence>
<evidence type="ECO:0000256" key="7">
    <source>
        <dbReference type="ARBA" id="ARBA00022840"/>
    </source>
</evidence>
<feature type="active site" evidence="9">
    <location>
        <position position="22"/>
    </location>
</feature>
<dbReference type="PANTHER" id="PTHR43527:SF2">
    <property type="entry name" value="4-DIPHOSPHOCYTIDYL-2-C-METHYL-D-ERYTHRITOL KINASE, CHLOROPLASTIC"/>
    <property type="match status" value="1"/>
</dbReference>
<dbReference type="NCBIfam" id="TIGR00154">
    <property type="entry name" value="ispE"/>
    <property type="match status" value="1"/>
</dbReference>
<feature type="domain" description="GHMP kinase C-terminal" evidence="11">
    <location>
        <begin position="242"/>
        <end position="316"/>
    </location>
</feature>
<evidence type="ECO:0000256" key="4">
    <source>
        <dbReference type="ARBA" id="ARBA00022679"/>
    </source>
</evidence>